<dbReference type="InterPro" id="IPR036291">
    <property type="entry name" value="NAD(P)-bd_dom_sf"/>
</dbReference>
<dbReference type="SUPFAM" id="SSF51735">
    <property type="entry name" value="NAD(P)-binding Rossmann-fold domains"/>
    <property type="match status" value="1"/>
</dbReference>
<sequence length="250" mass="28205">MKIGITGAKGFIGKHIIGALEGKKNVKLSYCDLPGCDVLKQGFLKNFVKNKDVIIHAAAINRGTDTEVIAGTVAAVYNLISAVEKLKNRPKIIYLSSVQAETETIYGLSKKLAEIMLKDFSGRMKAPVSIFRLANVFGEGCKPFYNSAVATFCYQVVNGEKLIVHPQSRNKKLNLVYVKEIADLITKEAFIKRKDKFYFKRIFSKNEIKVGELAKLIELFKFGKPRLKSEFEKDLYKTYLSYLCSVVKRR</sequence>
<evidence type="ECO:0000313" key="2">
    <source>
        <dbReference type="EMBL" id="PIU98619.1"/>
    </source>
</evidence>
<dbReference type="EMBL" id="PEVJ01000011">
    <property type="protein sequence ID" value="PIU98619.1"/>
    <property type="molecule type" value="Genomic_DNA"/>
</dbReference>
<dbReference type="PANTHER" id="PTHR43245">
    <property type="entry name" value="BIFUNCTIONAL POLYMYXIN RESISTANCE PROTEIN ARNA"/>
    <property type="match status" value="1"/>
</dbReference>
<comment type="caution">
    <text evidence="2">The sequence shown here is derived from an EMBL/GenBank/DDBJ whole genome shotgun (WGS) entry which is preliminary data.</text>
</comment>
<gene>
    <name evidence="2" type="ORF">COS61_00415</name>
</gene>
<accession>A0A2M7B6E0</accession>
<feature type="domain" description="NAD-dependent epimerase/dehydratase" evidence="1">
    <location>
        <begin position="5"/>
        <end position="186"/>
    </location>
</feature>
<reference evidence="3" key="1">
    <citation type="submission" date="2017-09" db="EMBL/GenBank/DDBJ databases">
        <title>Depth-based differentiation of microbial function through sediment-hosted aquifers and enrichment of novel symbionts in the deep terrestrial subsurface.</title>
        <authorList>
            <person name="Probst A.J."/>
            <person name="Ladd B."/>
            <person name="Jarett J.K."/>
            <person name="Geller-Mcgrath D.E."/>
            <person name="Sieber C.M.K."/>
            <person name="Emerson J.B."/>
            <person name="Anantharaman K."/>
            <person name="Thomas B.C."/>
            <person name="Malmstrom R."/>
            <person name="Stieglmeier M."/>
            <person name="Klingl A."/>
            <person name="Woyke T."/>
            <person name="Ryan C.M."/>
            <person name="Banfield J.F."/>
        </authorList>
    </citation>
    <scope>NUCLEOTIDE SEQUENCE [LARGE SCALE GENOMIC DNA]</scope>
</reference>
<name>A0A2M7B6E0_9BACT</name>
<organism evidence="2 3">
    <name type="scientific">Candidatus Wolfebacteria bacterium CG03_land_8_20_14_0_80_40_12</name>
    <dbReference type="NCBI Taxonomy" id="1975069"/>
    <lineage>
        <taxon>Bacteria</taxon>
        <taxon>Candidatus Wolfeibacteriota</taxon>
    </lineage>
</organism>
<evidence type="ECO:0000313" key="3">
    <source>
        <dbReference type="Proteomes" id="UP000228949"/>
    </source>
</evidence>
<dbReference type="Proteomes" id="UP000228949">
    <property type="component" value="Unassembled WGS sequence"/>
</dbReference>
<dbReference type="AlphaFoldDB" id="A0A2M7B6E0"/>
<proteinExistence type="predicted"/>
<dbReference type="InterPro" id="IPR050177">
    <property type="entry name" value="Lipid_A_modif_metabolic_enz"/>
</dbReference>
<dbReference type="InterPro" id="IPR001509">
    <property type="entry name" value="Epimerase_deHydtase"/>
</dbReference>
<protein>
    <recommendedName>
        <fullName evidence="1">NAD-dependent epimerase/dehydratase domain-containing protein</fullName>
    </recommendedName>
</protein>
<evidence type="ECO:0000259" key="1">
    <source>
        <dbReference type="Pfam" id="PF01370"/>
    </source>
</evidence>
<dbReference type="Pfam" id="PF01370">
    <property type="entry name" value="Epimerase"/>
    <property type="match status" value="1"/>
</dbReference>
<dbReference type="PANTHER" id="PTHR43245:SF55">
    <property type="entry name" value="NAD(P)-BINDING DOMAIN-CONTAINING PROTEIN"/>
    <property type="match status" value="1"/>
</dbReference>
<dbReference type="Gene3D" id="3.40.50.720">
    <property type="entry name" value="NAD(P)-binding Rossmann-like Domain"/>
    <property type="match status" value="1"/>
</dbReference>